<sequence>MGRKTDRPRGRKDKKEARVSCLLLDPVARFQRVLCTRPVLNSLFPKPKESIYKHRRASRAKSPCSPWKGSIAISKIDSSLQEVRSYHKGYVTSRSSLASGSKSSKSGYAVAEEVQDADRPQSSHLGSRDSGLWKRGRPPLDVCFVIMRKNRWNPFYSFYHISEPYGASVVSVMCQMRSISHAFLNGGPRVRQQIPDFAASMRTKSSSGMAYLRIKNGVPRARLNGGSCQGPFGAKDQTLRPAALVPRSHFIHVSASFVSELAKEVTRPVDDKDTYRMRKGKSKGIPQGYSLDKRNRIKSKRLLPHDQLEGAEVRGRAFWLLSYSSTEQHPTTPVLLVIKESPVASEKCLGEGLGLSKIGTLKPLHGRYANTGVEDLDGTQSNHKKEYPILIQILSRWMGSMGQDKEKLRTHQSKRKRLLETFYALGWCPFSLLSDSTSELDPLPIRKCVRHSNAFVPDPCNSLSKDRTTSAESHPAAGIGNCGISGFRLLQRRQFIRSRILKPQTLSVNNIEKIRTKELELSSIFNSRKKILRS</sequence>
<evidence type="ECO:0000256" key="1">
    <source>
        <dbReference type="SAM" id="MobiDB-lite"/>
    </source>
</evidence>
<gene>
    <name evidence="2" type="ORF">DCAF_LOCUS6359</name>
</gene>
<organism evidence="2 3">
    <name type="scientific">Dovyalis caffra</name>
    <dbReference type="NCBI Taxonomy" id="77055"/>
    <lineage>
        <taxon>Eukaryota</taxon>
        <taxon>Viridiplantae</taxon>
        <taxon>Streptophyta</taxon>
        <taxon>Embryophyta</taxon>
        <taxon>Tracheophyta</taxon>
        <taxon>Spermatophyta</taxon>
        <taxon>Magnoliopsida</taxon>
        <taxon>eudicotyledons</taxon>
        <taxon>Gunneridae</taxon>
        <taxon>Pentapetalae</taxon>
        <taxon>rosids</taxon>
        <taxon>fabids</taxon>
        <taxon>Malpighiales</taxon>
        <taxon>Salicaceae</taxon>
        <taxon>Flacourtieae</taxon>
        <taxon>Dovyalis</taxon>
    </lineage>
</organism>
<comment type="caution">
    <text evidence="2">The sequence shown here is derived from an EMBL/GenBank/DDBJ whole genome shotgun (WGS) entry which is preliminary data.</text>
</comment>
<reference evidence="2 3" key="1">
    <citation type="submission" date="2024-01" db="EMBL/GenBank/DDBJ databases">
        <authorList>
            <person name="Waweru B."/>
        </authorList>
    </citation>
    <scope>NUCLEOTIDE SEQUENCE [LARGE SCALE GENOMIC DNA]</scope>
</reference>
<feature type="region of interest" description="Disordered" evidence="1">
    <location>
        <begin position="108"/>
        <end position="131"/>
    </location>
</feature>
<evidence type="ECO:0000313" key="2">
    <source>
        <dbReference type="EMBL" id="CAK7328632.1"/>
    </source>
</evidence>
<dbReference type="AlphaFoldDB" id="A0AAV1R3N7"/>
<keyword evidence="3" id="KW-1185">Reference proteome</keyword>
<protein>
    <submittedName>
        <fullName evidence="2">Uncharacterized protein</fullName>
    </submittedName>
</protein>
<accession>A0AAV1R3N7</accession>
<proteinExistence type="predicted"/>
<dbReference type="Proteomes" id="UP001314170">
    <property type="component" value="Unassembled WGS sequence"/>
</dbReference>
<evidence type="ECO:0000313" key="3">
    <source>
        <dbReference type="Proteomes" id="UP001314170"/>
    </source>
</evidence>
<name>A0AAV1R3N7_9ROSI</name>
<dbReference type="EMBL" id="CAWUPB010000903">
    <property type="protein sequence ID" value="CAK7328632.1"/>
    <property type="molecule type" value="Genomic_DNA"/>
</dbReference>